<evidence type="ECO:0000313" key="1">
    <source>
        <dbReference type="EMBL" id="QNP44066.1"/>
    </source>
</evidence>
<organism evidence="1 2">
    <name type="scientific">Sphingomonas daechungensis</name>
    <dbReference type="NCBI Taxonomy" id="1176646"/>
    <lineage>
        <taxon>Bacteria</taxon>
        <taxon>Pseudomonadati</taxon>
        <taxon>Pseudomonadota</taxon>
        <taxon>Alphaproteobacteria</taxon>
        <taxon>Sphingomonadales</taxon>
        <taxon>Sphingomonadaceae</taxon>
        <taxon>Sphingomonas</taxon>
    </lineage>
</organism>
<proteinExistence type="predicted"/>
<evidence type="ECO:0000313" key="2">
    <source>
        <dbReference type="Proteomes" id="UP000516134"/>
    </source>
</evidence>
<dbReference type="EMBL" id="CP060780">
    <property type="protein sequence ID" value="QNP44066.1"/>
    <property type="molecule type" value="Genomic_DNA"/>
</dbReference>
<keyword evidence="2" id="KW-1185">Reference proteome</keyword>
<sequence>MSDEDGRVRFDALLSRATCVLELSGESDHHLESYVMAGRATVAHCDLLIAVWDGLPPRGRGGTGRSYDWPTTALRQPFMFPSQRRMN</sequence>
<reference evidence="1 2" key="1">
    <citation type="submission" date="2020-08" db="EMBL/GenBank/DDBJ databases">
        <title>Genome sequence of Sphingomonas daechungensis KACC 18115T.</title>
        <authorList>
            <person name="Hyun D.-W."/>
            <person name="Bae J.-W."/>
        </authorList>
    </citation>
    <scope>NUCLEOTIDE SEQUENCE [LARGE SCALE GENOMIC DNA]</scope>
    <source>
        <strain evidence="1 2">KACC 18115</strain>
    </source>
</reference>
<dbReference type="Proteomes" id="UP000516134">
    <property type="component" value="Chromosome"/>
</dbReference>
<gene>
    <name evidence="1" type="ORF">H9L15_05765</name>
</gene>
<dbReference type="SUPFAM" id="SSF102405">
    <property type="entry name" value="MCP/YpsA-like"/>
    <property type="match status" value="1"/>
</dbReference>
<name>A0ABX6T2H7_9SPHN</name>
<protein>
    <submittedName>
        <fullName evidence="1">Uncharacterized protein</fullName>
    </submittedName>
</protein>
<dbReference type="RefSeq" id="WP_187715488.1">
    <property type="nucleotide sequence ID" value="NZ_CP060780.1"/>
</dbReference>
<accession>A0ABX6T2H7</accession>
<dbReference type="Gene3D" id="3.40.50.450">
    <property type="match status" value="1"/>
</dbReference>